<organism evidence="1 2">
    <name type="scientific">Lepraria finkii</name>
    <dbReference type="NCBI Taxonomy" id="1340010"/>
    <lineage>
        <taxon>Eukaryota</taxon>
        <taxon>Fungi</taxon>
        <taxon>Dikarya</taxon>
        <taxon>Ascomycota</taxon>
        <taxon>Pezizomycotina</taxon>
        <taxon>Lecanoromycetes</taxon>
        <taxon>OSLEUM clade</taxon>
        <taxon>Lecanoromycetidae</taxon>
        <taxon>Lecanorales</taxon>
        <taxon>Lecanorineae</taxon>
        <taxon>Stereocaulaceae</taxon>
        <taxon>Lepraria</taxon>
    </lineage>
</organism>
<accession>A0ABR4AZQ1</accession>
<evidence type="ECO:0000313" key="2">
    <source>
        <dbReference type="Proteomes" id="UP001590951"/>
    </source>
</evidence>
<sequence length="432" mass="48105">MDVHVVSKANNEQHTSFTLPRTSSLILGLRPFSIRVRTVFVSLTSNNLGYARGGHFLHWWDAYPVPNTSPPPYNDDSSWGIVPAWGYAVVIESTTQIPQGTVIWGFWPTSTVPVHLKLKAAEPRGQWIEISEHRQRLMHLYNRYIELPRPPVSILSLDFGKDELETMAWNALFRGVWEGSYLLNQYVFSPNPDIQPPIHPLGMGMSWTASDADLSSAILVSLSASGKTARSFAYHVSHRPSSAGPLGLLQVTSSPSPIAEAAEAFKSAYPTRTIAYSEISESLDWMVSLRASKMVVLDFGSRDTALDHLLESTKNHPVLQSSKIVIIQVGNQQKVYTNEEMFAAREAMSRLGKVQYNTSGVQDTVMQSVGAESYFSTLNPLWNQWLRDRPRSIPDLQIEWGQGISGTGGIEGGWKRLCQGQVNADEGLVYRM</sequence>
<gene>
    <name evidence="1" type="ORF">ABVK25_009498</name>
</gene>
<keyword evidence="2" id="KW-1185">Reference proteome</keyword>
<reference evidence="1 2" key="1">
    <citation type="submission" date="2024-09" db="EMBL/GenBank/DDBJ databases">
        <title>Rethinking Asexuality: The Enigmatic Case of Functional Sexual Genes in Lepraria (Stereocaulaceae).</title>
        <authorList>
            <person name="Doellman M."/>
            <person name="Sun Y."/>
            <person name="Barcenas-Pena A."/>
            <person name="Lumbsch H.T."/>
            <person name="Grewe F."/>
        </authorList>
    </citation>
    <scope>NUCLEOTIDE SEQUENCE [LARGE SCALE GENOMIC DNA]</scope>
    <source>
        <strain evidence="1 2">Grewe 0041</strain>
    </source>
</reference>
<name>A0ABR4AZQ1_9LECA</name>
<dbReference type="InterPro" id="IPR021276">
    <property type="entry name" value="DUF2855"/>
</dbReference>
<proteinExistence type="predicted"/>
<dbReference type="EMBL" id="JBHFEH010000050">
    <property type="protein sequence ID" value="KAL2050271.1"/>
    <property type="molecule type" value="Genomic_DNA"/>
</dbReference>
<protein>
    <submittedName>
        <fullName evidence="1">Uncharacterized protein</fullName>
    </submittedName>
</protein>
<evidence type="ECO:0000313" key="1">
    <source>
        <dbReference type="EMBL" id="KAL2050271.1"/>
    </source>
</evidence>
<comment type="caution">
    <text evidence="1">The sequence shown here is derived from an EMBL/GenBank/DDBJ whole genome shotgun (WGS) entry which is preliminary data.</text>
</comment>
<dbReference type="Proteomes" id="UP001590951">
    <property type="component" value="Unassembled WGS sequence"/>
</dbReference>
<dbReference type="Pfam" id="PF11017">
    <property type="entry name" value="DUF2855"/>
    <property type="match status" value="1"/>
</dbReference>